<feature type="region of interest" description="Disordered" evidence="2">
    <location>
        <begin position="51"/>
        <end position="71"/>
    </location>
</feature>
<dbReference type="GO" id="GO:0005615">
    <property type="term" value="C:extracellular space"/>
    <property type="evidence" value="ECO:0007669"/>
    <property type="project" value="TreeGrafter"/>
</dbReference>
<evidence type="ECO:0000256" key="1">
    <source>
        <dbReference type="ARBA" id="ARBA00022438"/>
    </source>
</evidence>
<keyword evidence="1 4" id="KW-0378">Hydrolase</keyword>
<dbReference type="InterPro" id="IPR001930">
    <property type="entry name" value="Peptidase_M1"/>
</dbReference>
<evidence type="ECO:0000259" key="3">
    <source>
        <dbReference type="Pfam" id="PF17900"/>
    </source>
</evidence>
<dbReference type="SUPFAM" id="SSF63737">
    <property type="entry name" value="Leukotriene A4 hydrolase N-terminal domain"/>
    <property type="match status" value="1"/>
</dbReference>
<dbReference type="GO" id="GO:0005737">
    <property type="term" value="C:cytoplasm"/>
    <property type="evidence" value="ECO:0007669"/>
    <property type="project" value="TreeGrafter"/>
</dbReference>
<dbReference type="GO" id="GO:0008270">
    <property type="term" value="F:zinc ion binding"/>
    <property type="evidence" value="ECO:0007669"/>
    <property type="project" value="TreeGrafter"/>
</dbReference>
<dbReference type="InterPro" id="IPR042097">
    <property type="entry name" value="Aminopeptidase_N-like_N_sf"/>
</dbReference>
<protein>
    <submittedName>
        <fullName evidence="4">Aminopeptidase</fullName>
    </submittedName>
</protein>
<dbReference type="GO" id="GO:0006508">
    <property type="term" value="P:proteolysis"/>
    <property type="evidence" value="ECO:0007669"/>
    <property type="project" value="InterPro"/>
</dbReference>
<feature type="compositionally biased region" description="Low complexity" evidence="2">
    <location>
        <begin position="51"/>
        <end position="61"/>
    </location>
</feature>
<feature type="domain" description="Aminopeptidase N-like N-terminal" evidence="3">
    <location>
        <begin position="20"/>
        <end position="200"/>
    </location>
</feature>
<keyword evidence="1 4" id="KW-0031">Aminopeptidase</keyword>
<dbReference type="GO" id="GO:0016020">
    <property type="term" value="C:membrane"/>
    <property type="evidence" value="ECO:0007669"/>
    <property type="project" value="TreeGrafter"/>
</dbReference>
<sequence length="241" mass="27099">AMALTKSWESNYRIPSDTYPLHYDLFLHPDMNGTTFQGRVSILIDVRSPETSSSLQRSSPLSDREEPHSSGLGLRVQANEFWVVKTKAPLSVGKYRLSLEFTGRLDNGIIGFYRSSYVDASGTKRTMVSSKFQPTYARRAFPCFDEPSFKSTYSITLVKPSEESYVALSNMPVDETKPGLPSQGLTEVSFKKSVPMVTYLVVFMGFDTRFRVYGSELQLDKLEYALNVGVILWLTISHTLG</sequence>
<dbReference type="OrthoDB" id="6380818at2759"/>
<dbReference type="Proteomes" id="UP000595437">
    <property type="component" value="Chromosome 18"/>
</dbReference>
<dbReference type="GO" id="GO:0043171">
    <property type="term" value="P:peptide catabolic process"/>
    <property type="evidence" value="ECO:0007669"/>
    <property type="project" value="TreeGrafter"/>
</dbReference>
<evidence type="ECO:0000313" key="4">
    <source>
        <dbReference type="EMBL" id="QQP35718.1"/>
    </source>
</evidence>
<name>A0A7T8GQA6_CALRO</name>
<keyword evidence="1 4" id="KW-0645">Protease</keyword>
<organism evidence="4 5">
    <name type="scientific">Caligus rogercresseyi</name>
    <name type="common">Sea louse</name>
    <dbReference type="NCBI Taxonomy" id="217165"/>
    <lineage>
        <taxon>Eukaryota</taxon>
        <taxon>Metazoa</taxon>
        <taxon>Ecdysozoa</taxon>
        <taxon>Arthropoda</taxon>
        <taxon>Crustacea</taxon>
        <taxon>Multicrustacea</taxon>
        <taxon>Hexanauplia</taxon>
        <taxon>Copepoda</taxon>
        <taxon>Siphonostomatoida</taxon>
        <taxon>Caligidae</taxon>
        <taxon>Caligus</taxon>
    </lineage>
</organism>
<dbReference type="PANTHER" id="PTHR11533:SF276">
    <property type="entry name" value="GLUTAMYL AMINOPEPTIDASE"/>
    <property type="match status" value="1"/>
</dbReference>
<dbReference type="EMBL" id="CP045907">
    <property type="protein sequence ID" value="QQP35718.1"/>
    <property type="molecule type" value="Genomic_DNA"/>
</dbReference>
<dbReference type="InterPro" id="IPR050344">
    <property type="entry name" value="Peptidase_M1_aminopeptidases"/>
</dbReference>
<keyword evidence="5" id="KW-1185">Reference proteome</keyword>
<feature type="non-terminal residue" evidence="4">
    <location>
        <position position="1"/>
    </location>
</feature>
<evidence type="ECO:0000313" key="5">
    <source>
        <dbReference type="Proteomes" id="UP000595437"/>
    </source>
</evidence>
<dbReference type="Pfam" id="PF17900">
    <property type="entry name" value="Peptidase_M1_N"/>
    <property type="match status" value="1"/>
</dbReference>
<evidence type="ECO:0000256" key="2">
    <source>
        <dbReference type="SAM" id="MobiDB-lite"/>
    </source>
</evidence>
<dbReference type="AlphaFoldDB" id="A0A7T8GQA6"/>
<dbReference type="InterPro" id="IPR045357">
    <property type="entry name" value="Aminopeptidase_N-like_N"/>
</dbReference>
<dbReference type="Gene3D" id="2.60.40.1730">
    <property type="entry name" value="tricorn interacting facor f3 domain"/>
    <property type="match status" value="1"/>
</dbReference>
<dbReference type="PANTHER" id="PTHR11533">
    <property type="entry name" value="PROTEASE M1 ZINC METALLOPROTEASE"/>
    <property type="match status" value="1"/>
</dbReference>
<dbReference type="PRINTS" id="PR00756">
    <property type="entry name" value="ALADIPTASE"/>
</dbReference>
<dbReference type="GO" id="GO:0042277">
    <property type="term" value="F:peptide binding"/>
    <property type="evidence" value="ECO:0007669"/>
    <property type="project" value="TreeGrafter"/>
</dbReference>
<gene>
    <name evidence="4" type="ORF">FKW44_024013</name>
</gene>
<proteinExistence type="predicted"/>
<dbReference type="GO" id="GO:0070006">
    <property type="term" value="F:metalloaminopeptidase activity"/>
    <property type="evidence" value="ECO:0007669"/>
    <property type="project" value="TreeGrafter"/>
</dbReference>
<reference evidence="5" key="1">
    <citation type="submission" date="2021-01" db="EMBL/GenBank/DDBJ databases">
        <title>Caligus Genome Assembly.</title>
        <authorList>
            <person name="Gallardo-Escarate C."/>
        </authorList>
    </citation>
    <scope>NUCLEOTIDE SEQUENCE [LARGE SCALE GENOMIC DNA]</scope>
</reference>
<accession>A0A7T8GQA6</accession>